<dbReference type="InterPro" id="IPR037459">
    <property type="entry name" value="RhgT-like"/>
</dbReference>
<dbReference type="SUPFAM" id="SSF52266">
    <property type="entry name" value="SGNH hydrolase"/>
    <property type="match status" value="1"/>
</dbReference>
<evidence type="ECO:0000256" key="1">
    <source>
        <dbReference type="ARBA" id="ARBA00008668"/>
    </source>
</evidence>
<dbReference type="Pfam" id="PF21254">
    <property type="entry name" value="AGA-YXIM_GBD"/>
    <property type="match status" value="1"/>
</dbReference>
<proteinExistence type="inferred from homology"/>
<comment type="similarity">
    <text evidence="1">Belongs to the 'GDSL' lipolytic enzyme family.</text>
</comment>
<evidence type="ECO:0000259" key="3">
    <source>
        <dbReference type="Pfam" id="PF13472"/>
    </source>
</evidence>
<dbReference type="InterPro" id="IPR036514">
    <property type="entry name" value="SGNH_hydro_sf"/>
</dbReference>
<dbReference type="InterPro" id="IPR013830">
    <property type="entry name" value="SGNH_hydro"/>
</dbReference>
<gene>
    <name evidence="5" type="ORF">FHS18_001874</name>
</gene>
<reference evidence="5 6" key="1">
    <citation type="submission" date="2020-08" db="EMBL/GenBank/DDBJ databases">
        <title>Genomic Encyclopedia of Type Strains, Phase III (KMG-III): the genomes of soil and plant-associated and newly described type strains.</title>
        <authorList>
            <person name="Whitman W."/>
        </authorList>
    </citation>
    <scope>NUCLEOTIDE SEQUENCE [LARGE SCALE GENOMIC DNA]</scope>
    <source>
        <strain evidence="5 6">CECT 5862</strain>
    </source>
</reference>
<dbReference type="Gene3D" id="3.40.50.1110">
    <property type="entry name" value="SGNH hydrolase"/>
    <property type="match status" value="1"/>
</dbReference>
<dbReference type="CDD" id="cd01821">
    <property type="entry name" value="Rhamnogalacturan_acetylesterase_like"/>
    <property type="match status" value="1"/>
</dbReference>
<accession>A0A7W5FM22</accession>
<dbReference type="AlphaFoldDB" id="A0A7W5FM22"/>
<dbReference type="EMBL" id="JACHXK010000003">
    <property type="protein sequence ID" value="MBB3109811.1"/>
    <property type="molecule type" value="Genomic_DNA"/>
</dbReference>
<dbReference type="PANTHER" id="PTHR43695">
    <property type="entry name" value="PUTATIVE (AFU_ORTHOLOGUE AFUA_2G17250)-RELATED"/>
    <property type="match status" value="1"/>
</dbReference>
<dbReference type="InterPro" id="IPR008979">
    <property type="entry name" value="Galactose-bd-like_sf"/>
</dbReference>
<dbReference type="Pfam" id="PF13472">
    <property type="entry name" value="Lipase_GDSL_2"/>
    <property type="match status" value="1"/>
</dbReference>
<feature type="domain" description="SGNH hydrolase-type esterase" evidence="3">
    <location>
        <begin position="152"/>
        <end position="309"/>
    </location>
</feature>
<comment type="caution">
    <text evidence="5">The sequence shown here is derived from an EMBL/GenBank/DDBJ whole genome shotgun (WGS) entry which is preliminary data.</text>
</comment>
<dbReference type="GO" id="GO:0016787">
    <property type="term" value="F:hydrolase activity"/>
    <property type="evidence" value="ECO:0007669"/>
    <property type="project" value="UniProtKB-KW"/>
</dbReference>
<dbReference type="SUPFAM" id="SSF49785">
    <property type="entry name" value="Galactose-binding domain-like"/>
    <property type="match status" value="1"/>
</dbReference>
<evidence type="ECO:0000256" key="2">
    <source>
        <dbReference type="ARBA" id="ARBA00022801"/>
    </source>
</evidence>
<organism evidence="5 6">
    <name type="scientific">Paenibacillus phyllosphaerae</name>
    <dbReference type="NCBI Taxonomy" id="274593"/>
    <lineage>
        <taxon>Bacteria</taxon>
        <taxon>Bacillati</taxon>
        <taxon>Bacillota</taxon>
        <taxon>Bacilli</taxon>
        <taxon>Bacillales</taxon>
        <taxon>Paenibacillaceae</taxon>
        <taxon>Paenibacillus</taxon>
    </lineage>
</organism>
<sequence>MTSYRYDFGVTAPVEGWQKVKPDTVYSLAAGYGFEEAGVVSGCERQEESTPLVRDFCIPFESVFAADVDNGTYIATVIIGDAVAATHTTIKAGTGRLVRQGIRTVAGQYSRETFAVRIENQQFRLAFSGLAPRINALELRRSEEPFTIYIAGDSTVTDQPADGYPYAGWGQMLGAALKADAAISNHAISGRSSKSFIGEGRLQTILAELRASDMLLIQFGHNDQKLDEPRRTEPFTTYKEHLMAYIDGARSRGALPILVTPVHRRYYDGDQLVDTHGDYIVAMKELAEEEGVLLVDLAAKSKALFEQLGPEGTKSVFMWGAPGEFLNFPGGVADNTHFQERGAIALAQLVAEGLKELRIPGLLVALR</sequence>
<evidence type="ECO:0000313" key="5">
    <source>
        <dbReference type="EMBL" id="MBB3109811.1"/>
    </source>
</evidence>
<keyword evidence="6" id="KW-1185">Reference proteome</keyword>
<name>A0A7W5FM22_9BACL</name>
<dbReference type="PANTHER" id="PTHR43695:SF1">
    <property type="entry name" value="RHAMNOGALACTURONAN ACETYLESTERASE"/>
    <property type="match status" value="1"/>
</dbReference>
<dbReference type="RefSeq" id="WP_183599240.1">
    <property type="nucleotide sequence ID" value="NZ_JACHXK010000003.1"/>
</dbReference>
<protein>
    <submittedName>
        <fullName evidence="5">Lysophospholipase L1-like esterase</fullName>
    </submittedName>
</protein>
<dbReference type="InterPro" id="IPR049033">
    <property type="entry name" value="AGA-YXIM_GBD"/>
</dbReference>
<dbReference type="Proteomes" id="UP000570361">
    <property type="component" value="Unassembled WGS sequence"/>
</dbReference>
<evidence type="ECO:0000259" key="4">
    <source>
        <dbReference type="Pfam" id="PF21254"/>
    </source>
</evidence>
<keyword evidence="2" id="KW-0378">Hydrolase</keyword>
<feature type="domain" description="Beta-agarase/YXIM esterase-like galactose-binding" evidence="4">
    <location>
        <begin position="4"/>
        <end position="124"/>
    </location>
</feature>
<dbReference type="Gene3D" id="2.60.120.430">
    <property type="entry name" value="Galactose-binding lectin"/>
    <property type="match status" value="1"/>
</dbReference>
<evidence type="ECO:0000313" key="6">
    <source>
        <dbReference type="Proteomes" id="UP000570361"/>
    </source>
</evidence>